<name>A0A1X2I2G9_9FUNG</name>
<dbReference type="Proteomes" id="UP000193560">
    <property type="component" value="Unassembled WGS sequence"/>
</dbReference>
<protein>
    <submittedName>
        <fullName evidence="1">Uncharacterized protein</fullName>
    </submittedName>
</protein>
<comment type="caution">
    <text evidence="1">The sequence shown here is derived from an EMBL/GenBank/DDBJ whole genome shotgun (WGS) entry which is preliminary data.</text>
</comment>
<dbReference type="AlphaFoldDB" id="A0A1X2I2G9"/>
<dbReference type="EMBL" id="MCGE01000033">
    <property type="protein sequence ID" value="ORZ07928.1"/>
    <property type="molecule type" value="Genomic_DNA"/>
</dbReference>
<organism evidence="1 2">
    <name type="scientific">Absidia repens</name>
    <dbReference type="NCBI Taxonomy" id="90262"/>
    <lineage>
        <taxon>Eukaryota</taxon>
        <taxon>Fungi</taxon>
        <taxon>Fungi incertae sedis</taxon>
        <taxon>Mucoromycota</taxon>
        <taxon>Mucoromycotina</taxon>
        <taxon>Mucoromycetes</taxon>
        <taxon>Mucorales</taxon>
        <taxon>Cunninghamellaceae</taxon>
        <taxon>Absidia</taxon>
    </lineage>
</organism>
<sequence length="172" mass="19230">MNGLLVAMTGTRQWIYSGKGLFRRKENMALPGVHHQLTAAGTAVSPAAAAAATTTTTTTTTTNIGTTWMFYMHYQGSRHDYHHHHHLGCNNKKSRTWNIWISRFWTHYNMPLIAHKRSAYPSDQHRRSNQSFTPILLSMDDAHFSLDILFCIAGHGDGGSDDQCLLTGDNGD</sequence>
<proteinExistence type="predicted"/>
<keyword evidence="2" id="KW-1185">Reference proteome</keyword>
<reference evidence="1 2" key="1">
    <citation type="submission" date="2016-07" db="EMBL/GenBank/DDBJ databases">
        <title>Pervasive Adenine N6-methylation of Active Genes in Fungi.</title>
        <authorList>
            <consortium name="DOE Joint Genome Institute"/>
            <person name="Mondo S.J."/>
            <person name="Dannebaum R.O."/>
            <person name="Kuo R.C."/>
            <person name="Labutti K."/>
            <person name="Haridas S."/>
            <person name="Kuo A."/>
            <person name="Salamov A."/>
            <person name="Ahrendt S.R."/>
            <person name="Lipzen A."/>
            <person name="Sullivan W."/>
            <person name="Andreopoulos W.B."/>
            <person name="Clum A."/>
            <person name="Lindquist E."/>
            <person name="Daum C."/>
            <person name="Ramamoorthy G.K."/>
            <person name="Gryganskyi A."/>
            <person name="Culley D."/>
            <person name="Magnuson J.K."/>
            <person name="James T.Y."/>
            <person name="O'Malley M.A."/>
            <person name="Stajich J.E."/>
            <person name="Spatafora J.W."/>
            <person name="Visel A."/>
            <person name="Grigoriev I.V."/>
        </authorList>
    </citation>
    <scope>NUCLEOTIDE SEQUENCE [LARGE SCALE GENOMIC DNA]</scope>
    <source>
        <strain evidence="1 2">NRRL 1336</strain>
    </source>
</reference>
<evidence type="ECO:0000313" key="2">
    <source>
        <dbReference type="Proteomes" id="UP000193560"/>
    </source>
</evidence>
<gene>
    <name evidence="1" type="ORF">BCR42DRAFT_150038</name>
</gene>
<accession>A0A1X2I2G9</accession>
<evidence type="ECO:0000313" key="1">
    <source>
        <dbReference type="EMBL" id="ORZ07928.1"/>
    </source>
</evidence>